<feature type="chain" id="PRO_5046587000" evidence="2">
    <location>
        <begin position="20"/>
        <end position="224"/>
    </location>
</feature>
<organism evidence="3 4">
    <name type="scientific">Streptomyces silvisoli</name>
    <dbReference type="NCBI Taxonomy" id="3034235"/>
    <lineage>
        <taxon>Bacteria</taxon>
        <taxon>Bacillati</taxon>
        <taxon>Actinomycetota</taxon>
        <taxon>Actinomycetes</taxon>
        <taxon>Kitasatosporales</taxon>
        <taxon>Streptomycetaceae</taxon>
        <taxon>Streptomyces</taxon>
    </lineage>
</organism>
<accession>A0ABT5ZLZ4</accession>
<feature type="compositionally biased region" description="Low complexity" evidence="1">
    <location>
        <begin position="78"/>
        <end position="90"/>
    </location>
</feature>
<dbReference type="RefSeq" id="WP_276094199.1">
    <property type="nucleotide sequence ID" value="NZ_JARJBC010000009.1"/>
</dbReference>
<evidence type="ECO:0000313" key="4">
    <source>
        <dbReference type="Proteomes" id="UP001216579"/>
    </source>
</evidence>
<protein>
    <submittedName>
        <fullName evidence="3">Uncharacterized protein</fullName>
    </submittedName>
</protein>
<evidence type="ECO:0000256" key="1">
    <source>
        <dbReference type="SAM" id="MobiDB-lite"/>
    </source>
</evidence>
<reference evidence="3 4" key="1">
    <citation type="submission" date="2023-03" db="EMBL/GenBank/DDBJ databases">
        <title>Draft genome sequence of Streptomyces sp. RB6PN23 isolated from peat swamp forest in Thailand.</title>
        <authorList>
            <person name="Klaysubun C."/>
            <person name="Duangmal K."/>
        </authorList>
    </citation>
    <scope>NUCLEOTIDE SEQUENCE [LARGE SCALE GENOMIC DNA]</scope>
    <source>
        <strain evidence="3 4">RB6PN23</strain>
    </source>
</reference>
<evidence type="ECO:0000313" key="3">
    <source>
        <dbReference type="EMBL" id="MDF3290849.1"/>
    </source>
</evidence>
<dbReference type="EMBL" id="JARJBC010000009">
    <property type="protein sequence ID" value="MDF3290849.1"/>
    <property type="molecule type" value="Genomic_DNA"/>
</dbReference>
<proteinExistence type="predicted"/>
<dbReference type="Proteomes" id="UP001216579">
    <property type="component" value="Unassembled WGS sequence"/>
</dbReference>
<feature type="region of interest" description="Disordered" evidence="1">
    <location>
        <begin position="29"/>
        <end position="114"/>
    </location>
</feature>
<feature type="compositionally biased region" description="Polar residues" evidence="1">
    <location>
        <begin position="99"/>
        <end position="114"/>
    </location>
</feature>
<name>A0ABT5ZLZ4_9ACTN</name>
<feature type="signal peptide" evidence="2">
    <location>
        <begin position="1"/>
        <end position="19"/>
    </location>
</feature>
<keyword evidence="4" id="KW-1185">Reference proteome</keyword>
<comment type="caution">
    <text evidence="3">The sequence shown here is derived from an EMBL/GenBank/DDBJ whole genome shotgun (WGS) entry which is preliminary data.</text>
</comment>
<sequence>MERASNLRMIALASVAALAVALPLAAATAGPAEHGKASAKTPGLVGDASRNVSRGAAGGAPGRTADGKPGESPSEAAGLLGDSGLGLPSIPGGGAFAGTRSNAGGQSSASADCGPQLTSRNAVEAQICVLTDGRETWGRTYYRNMTGGPLNAVLTLMRPDQRTVVVHCPIAAAADPRVCETPHDPTVTTGQDAPSYQAVAEFAAPDGDRVLLHAGSNEGGDSDQ</sequence>
<gene>
    <name evidence="3" type="ORF">P3G67_16745</name>
</gene>
<evidence type="ECO:0000256" key="2">
    <source>
        <dbReference type="SAM" id="SignalP"/>
    </source>
</evidence>
<keyword evidence="2" id="KW-0732">Signal</keyword>